<dbReference type="InterPro" id="IPR014001">
    <property type="entry name" value="Helicase_ATP-bd"/>
</dbReference>
<dbReference type="InterPro" id="IPR006935">
    <property type="entry name" value="Helicase/UvrB_N"/>
</dbReference>
<name>A0A6C0EK00_9ZZZZ</name>
<dbReference type="PANTHER" id="PTHR10799">
    <property type="entry name" value="SNF2/RAD54 HELICASE FAMILY"/>
    <property type="match status" value="1"/>
</dbReference>
<dbReference type="InterPro" id="IPR027417">
    <property type="entry name" value="P-loop_NTPase"/>
</dbReference>
<evidence type="ECO:0000259" key="1">
    <source>
        <dbReference type="PROSITE" id="PS51192"/>
    </source>
</evidence>
<dbReference type="SMART" id="SM00487">
    <property type="entry name" value="DEXDc"/>
    <property type="match status" value="1"/>
</dbReference>
<reference evidence="3" key="1">
    <citation type="journal article" date="2020" name="Nature">
        <title>Giant virus diversity and host interactions through global metagenomics.</title>
        <authorList>
            <person name="Schulz F."/>
            <person name="Roux S."/>
            <person name="Paez-Espino D."/>
            <person name="Jungbluth S."/>
            <person name="Walsh D.A."/>
            <person name="Denef V.J."/>
            <person name="McMahon K.D."/>
            <person name="Konstantinidis K.T."/>
            <person name="Eloe-Fadrosh E.A."/>
            <person name="Kyrpides N.C."/>
            <person name="Woyke T."/>
        </authorList>
    </citation>
    <scope>NUCLEOTIDE SEQUENCE</scope>
    <source>
        <strain evidence="3">GVMAG-M-3300005589-24</strain>
    </source>
</reference>
<dbReference type="Pfam" id="PF00271">
    <property type="entry name" value="Helicase_C"/>
    <property type="match status" value="1"/>
</dbReference>
<accession>A0A6C0EK00</accession>
<sequence length="552" mass="63435">MPRGIYKGLSCKTDGHPPFVPTEHQKDALEAFLKSPYKGMLLYHKLGSGKTCTSIMIADALLRKKRIAHVYVMSPGSLRSGWLTEYCNVCGYKPKYIKKYFTFITYNYMVGRNLPDFTNSLVIIDEVHNLVNGAKNRSFNPTAIYNELLKSDCRILALSGTPVFNYVYEFALLGNLLKPGGEFPDIRHGTEGVDEIAFMTFFKDDPDNPDGGILPKNMTTMKRRLDGIISYYPGAGAEFVPRVINMEPIKVLMPPDQERNYWIQYEQENAMSRPPDEKLKRTDPAKYDRLKRMYIMALKNILTRRASNFYYRMKIPADIPDLTVKKGGWIEKEYFQDGALYKYYSTKFTVLLLNIVMHNMQKHVVFTFFKERSGVVLLKSILGMCGIHATIFSGDLNDEARRSILRRYNSPQNRYGELIKVLLVTEAGAEGISVLEARHMHILESSPRMSKTIQAIGRVARYKSHIKLPKEEQSVKIWRYWSMASEDPVTIHAEIDMPNGETKTKTILITVKETIDEILYKKGMRKVREIDSFLDILKQVSVTKWSEPEEAK</sequence>
<evidence type="ECO:0000313" key="3">
    <source>
        <dbReference type="EMBL" id="QHT29496.1"/>
    </source>
</evidence>
<dbReference type="Gene3D" id="3.40.50.300">
    <property type="entry name" value="P-loop containing nucleotide triphosphate hydrolases"/>
    <property type="match status" value="2"/>
</dbReference>
<dbReference type="AlphaFoldDB" id="A0A6C0EK00"/>
<proteinExistence type="predicted"/>
<dbReference type="GO" id="GO:0003677">
    <property type="term" value="F:DNA binding"/>
    <property type="evidence" value="ECO:0007669"/>
    <property type="project" value="InterPro"/>
</dbReference>
<organism evidence="3">
    <name type="scientific">viral metagenome</name>
    <dbReference type="NCBI Taxonomy" id="1070528"/>
    <lineage>
        <taxon>unclassified sequences</taxon>
        <taxon>metagenomes</taxon>
        <taxon>organismal metagenomes</taxon>
    </lineage>
</organism>
<dbReference type="PROSITE" id="PS51192">
    <property type="entry name" value="HELICASE_ATP_BIND_1"/>
    <property type="match status" value="1"/>
</dbReference>
<dbReference type="PROSITE" id="PS51194">
    <property type="entry name" value="HELICASE_CTER"/>
    <property type="match status" value="1"/>
</dbReference>
<dbReference type="GO" id="GO:0005524">
    <property type="term" value="F:ATP binding"/>
    <property type="evidence" value="ECO:0007669"/>
    <property type="project" value="InterPro"/>
</dbReference>
<dbReference type="SUPFAM" id="SSF52540">
    <property type="entry name" value="P-loop containing nucleoside triphosphate hydrolases"/>
    <property type="match status" value="2"/>
</dbReference>
<dbReference type="EMBL" id="MN738878">
    <property type="protein sequence ID" value="QHT29496.1"/>
    <property type="molecule type" value="Genomic_DNA"/>
</dbReference>
<evidence type="ECO:0008006" key="4">
    <source>
        <dbReference type="Google" id="ProtNLM"/>
    </source>
</evidence>
<dbReference type="GO" id="GO:0016787">
    <property type="term" value="F:hydrolase activity"/>
    <property type="evidence" value="ECO:0007669"/>
    <property type="project" value="InterPro"/>
</dbReference>
<dbReference type="SMART" id="SM00490">
    <property type="entry name" value="HELICc"/>
    <property type="match status" value="1"/>
</dbReference>
<evidence type="ECO:0000259" key="2">
    <source>
        <dbReference type="PROSITE" id="PS51194"/>
    </source>
</evidence>
<dbReference type="InterPro" id="IPR001650">
    <property type="entry name" value="Helicase_C-like"/>
</dbReference>
<protein>
    <recommendedName>
        <fullName evidence="4">Helicase</fullName>
    </recommendedName>
</protein>
<feature type="domain" description="Helicase ATP-binding" evidence="1">
    <location>
        <begin position="31"/>
        <end position="180"/>
    </location>
</feature>
<dbReference type="Pfam" id="PF04851">
    <property type="entry name" value="ResIII"/>
    <property type="match status" value="1"/>
</dbReference>
<feature type="domain" description="Helicase C-terminal" evidence="2">
    <location>
        <begin position="352"/>
        <end position="519"/>
    </location>
</feature>